<accession>A0A397AFF9</accession>
<dbReference type="EMBL" id="QUTA01008224">
    <property type="protein sequence ID" value="RHY04387.1"/>
    <property type="molecule type" value="Genomic_DNA"/>
</dbReference>
<organism evidence="3 6">
    <name type="scientific">Aphanomyces astaci</name>
    <name type="common">Crayfish plague agent</name>
    <dbReference type="NCBI Taxonomy" id="112090"/>
    <lineage>
        <taxon>Eukaryota</taxon>
        <taxon>Sar</taxon>
        <taxon>Stramenopiles</taxon>
        <taxon>Oomycota</taxon>
        <taxon>Saprolegniomycetes</taxon>
        <taxon>Saprolegniales</taxon>
        <taxon>Verrucalvaceae</taxon>
        <taxon>Aphanomyces</taxon>
    </lineage>
</organism>
<evidence type="ECO:0000313" key="9">
    <source>
        <dbReference type="Proteomes" id="UP000469452"/>
    </source>
</evidence>
<reference evidence="2 9" key="2">
    <citation type="submission" date="2019-06" db="EMBL/GenBank/DDBJ databases">
        <title>Genomics analysis of Aphanomyces spp. identifies a new class of oomycete effector associated with host adaptation.</title>
        <authorList>
            <person name="Gaulin E."/>
        </authorList>
    </citation>
    <scope>NUCLEOTIDE SEQUENCE [LARGE SCALE GENOMIC DNA]</scope>
    <source>
        <strain evidence="2 9">E</strain>
    </source>
</reference>
<comment type="caution">
    <text evidence="3">The sequence shown here is derived from an EMBL/GenBank/DDBJ whole genome shotgun (WGS) entry which is preliminary data.</text>
</comment>
<dbReference type="EMBL" id="VJMI01020359">
    <property type="protein sequence ID" value="KAF0704670.1"/>
    <property type="molecule type" value="Genomic_DNA"/>
</dbReference>
<dbReference type="GO" id="GO:0003677">
    <property type="term" value="F:DNA binding"/>
    <property type="evidence" value="ECO:0007669"/>
    <property type="project" value="TreeGrafter"/>
</dbReference>
<dbReference type="GO" id="GO:0005634">
    <property type="term" value="C:nucleus"/>
    <property type="evidence" value="ECO:0007669"/>
    <property type="project" value="TreeGrafter"/>
</dbReference>
<dbReference type="PANTHER" id="PTHR19303">
    <property type="entry name" value="TRANSPOSON"/>
    <property type="match status" value="1"/>
</dbReference>
<reference evidence="6 7" key="1">
    <citation type="submission" date="2018-08" db="EMBL/GenBank/DDBJ databases">
        <title>Aphanomyces genome sequencing and annotation.</title>
        <authorList>
            <person name="Minardi D."/>
            <person name="Oidtmann B."/>
            <person name="Van Der Giezen M."/>
            <person name="Studholme D.J."/>
        </authorList>
    </citation>
    <scope>NUCLEOTIDE SEQUENCE [LARGE SCALE GENOMIC DNA]</scope>
    <source>
        <strain evidence="5 7">D2</strain>
        <strain evidence="4 8">Si</strain>
        <strain evidence="3 6">Yx</strain>
    </source>
</reference>
<evidence type="ECO:0000313" key="2">
    <source>
        <dbReference type="EMBL" id="KAF0704670.1"/>
    </source>
</evidence>
<evidence type="ECO:0000313" key="6">
    <source>
        <dbReference type="Proteomes" id="UP000266239"/>
    </source>
</evidence>
<evidence type="ECO:0000313" key="4">
    <source>
        <dbReference type="EMBL" id="RHY63325.1"/>
    </source>
</evidence>
<dbReference type="EMBL" id="QUTB01004230">
    <property type="protein sequence ID" value="RHY63325.1"/>
    <property type="molecule type" value="Genomic_DNA"/>
</dbReference>
<evidence type="ECO:0000313" key="3">
    <source>
        <dbReference type="EMBL" id="RHY04387.1"/>
    </source>
</evidence>
<sequence>MYQRYNNGQRKALLVKFHASNVTSERQFCRENNIKPSTWGAWRAREDKIMTTKRHSRLATIGGQGHKQLIPFGPALLEFMRSRRNDERYVRVFHMMTWVKKNHHAWLVEYLSTKKNESVGFQSFRCLLLRFAERHRFHHRTPCASKLSQKVLDEVWLGYAASFWDRYGHYDHSNIINVDETAVYFDMPPGKTLAEVGTSSKVSTGEKHSPRLTAVLTIRADGTKLPLLFIVKGQLGGTIEKQELESYPAGHHYAVQKNAWMDERIWSMYLDDVLAPCVEDASVLLVDNLKCHVSEESHDKVAEAMFSVVEPLPANSTSRCQPLDVGVMGPLKAMLKTEWLLEEDNREGNEDFTAQEKRLAMVKRTIRVWEKISSEMVVKSFEKAIPKIFEF</sequence>
<dbReference type="Proteomes" id="UP000469452">
    <property type="component" value="Unassembled WGS sequence"/>
</dbReference>
<name>A0A397AFF9_APHAT</name>
<evidence type="ECO:0000259" key="1">
    <source>
        <dbReference type="Pfam" id="PF03184"/>
    </source>
</evidence>
<evidence type="ECO:0000313" key="7">
    <source>
        <dbReference type="Proteomes" id="UP000266643"/>
    </source>
</evidence>
<evidence type="ECO:0000313" key="8">
    <source>
        <dbReference type="Proteomes" id="UP000283543"/>
    </source>
</evidence>
<gene>
    <name evidence="2" type="ORF">AaE_014817</name>
    <name evidence="3" type="ORF">DYB25_010727</name>
    <name evidence="5" type="ORF">DYB30_011396</name>
    <name evidence="4" type="ORF">DYB34_006597</name>
</gene>
<dbReference type="InterPro" id="IPR004875">
    <property type="entry name" value="DDE_SF_endonuclease_dom"/>
</dbReference>
<dbReference type="PANTHER" id="PTHR19303:SF57">
    <property type="entry name" value="HTH CENPB-TYPE DOMAIN-CONTAINING PROTEIN"/>
    <property type="match status" value="1"/>
</dbReference>
<evidence type="ECO:0000313" key="5">
    <source>
        <dbReference type="EMBL" id="RHY77719.1"/>
    </source>
</evidence>
<dbReference type="InterPro" id="IPR050863">
    <property type="entry name" value="CenT-Element_Derived"/>
</dbReference>
<protein>
    <recommendedName>
        <fullName evidence="1">DDE-1 domain-containing protein</fullName>
    </recommendedName>
</protein>
<dbReference type="Proteomes" id="UP000266643">
    <property type="component" value="Unassembled WGS sequence"/>
</dbReference>
<dbReference type="AlphaFoldDB" id="A0A397AFF9"/>
<dbReference type="EMBL" id="QUTD01001577">
    <property type="protein sequence ID" value="RHY77719.1"/>
    <property type="molecule type" value="Genomic_DNA"/>
</dbReference>
<dbReference type="Proteomes" id="UP000283543">
    <property type="component" value="Unassembled WGS sequence"/>
</dbReference>
<feature type="domain" description="DDE-1" evidence="1">
    <location>
        <begin position="211"/>
        <end position="381"/>
    </location>
</feature>
<dbReference type="VEuPathDB" id="FungiDB:H257_11403"/>
<proteinExistence type="predicted"/>
<dbReference type="Pfam" id="PF03184">
    <property type="entry name" value="DDE_1"/>
    <property type="match status" value="1"/>
</dbReference>
<dbReference type="VEuPathDB" id="FungiDB:H257_18068"/>
<dbReference type="Proteomes" id="UP000266239">
    <property type="component" value="Unassembled WGS sequence"/>
</dbReference>